<reference evidence="1" key="1">
    <citation type="submission" date="2021-02" db="EMBL/GenBank/DDBJ databases">
        <authorList>
            <person name="Nowell W R."/>
        </authorList>
    </citation>
    <scope>NUCLEOTIDE SEQUENCE</scope>
</reference>
<comment type="caution">
    <text evidence="1">The sequence shown here is derived from an EMBL/GenBank/DDBJ whole genome shotgun (WGS) entry which is preliminary data.</text>
</comment>
<gene>
    <name evidence="1" type="ORF">PYM288_LOCUS787</name>
</gene>
<accession>A0A813MSH4</accession>
<dbReference type="AlphaFoldDB" id="A0A813MSH4"/>
<proteinExistence type="predicted"/>
<sequence length="146" mass="15424">MAKSEVGNKKIKLKSADVAFSTTKSKTISGGISIVVAANGEFKKENNQKITYSLVDADAAKLNANPKAASNLSKLIVSAANSFISLAVPENLGLKKDSFEIELEIIITKSGDGGIEITLFDALELSAKGAYERAVGNTITLTFEIQ</sequence>
<name>A0A813MSH4_9BILA</name>
<evidence type="ECO:0000313" key="1">
    <source>
        <dbReference type="EMBL" id="CAF0728666.1"/>
    </source>
</evidence>
<dbReference type="EMBL" id="CAJNOH010000003">
    <property type="protein sequence ID" value="CAF0728666.1"/>
    <property type="molecule type" value="Genomic_DNA"/>
</dbReference>
<organism evidence="1 2">
    <name type="scientific">Rotaria sordida</name>
    <dbReference type="NCBI Taxonomy" id="392033"/>
    <lineage>
        <taxon>Eukaryota</taxon>
        <taxon>Metazoa</taxon>
        <taxon>Spiralia</taxon>
        <taxon>Gnathifera</taxon>
        <taxon>Rotifera</taxon>
        <taxon>Eurotatoria</taxon>
        <taxon>Bdelloidea</taxon>
        <taxon>Philodinida</taxon>
        <taxon>Philodinidae</taxon>
        <taxon>Rotaria</taxon>
    </lineage>
</organism>
<protein>
    <submittedName>
        <fullName evidence="1">Uncharacterized protein</fullName>
    </submittedName>
</protein>
<evidence type="ECO:0000313" key="2">
    <source>
        <dbReference type="Proteomes" id="UP000663854"/>
    </source>
</evidence>
<dbReference type="Proteomes" id="UP000663854">
    <property type="component" value="Unassembled WGS sequence"/>
</dbReference>